<dbReference type="AlphaFoldDB" id="A0A6A6P5V0"/>
<feature type="compositionally biased region" description="Low complexity" evidence="2">
    <location>
        <begin position="851"/>
        <end position="866"/>
    </location>
</feature>
<feature type="compositionally biased region" description="Polar residues" evidence="2">
    <location>
        <begin position="135"/>
        <end position="149"/>
    </location>
</feature>
<gene>
    <name evidence="3" type="ORF">BDY21DRAFT_384618</name>
</gene>
<dbReference type="SUPFAM" id="SSF81901">
    <property type="entry name" value="HCP-like"/>
    <property type="match status" value="2"/>
</dbReference>
<dbReference type="InterPro" id="IPR006597">
    <property type="entry name" value="Sel1-like"/>
</dbReference>
<protein>
    <recommendedName>
        <fullName evidence="5">HCP-like protein</fullName>
    </recommendedName>
</protein>
<feature type="compositionally biased region" description="Gly residues" evidence="2">
    <location>
        <begin position="908"/>
        <end position="936"/>
    </location>
</feature>
<accession>A0A6A6P5V0</accession>
<reference evidence="3" key="1">
    <citation type="journal article" date="2020" name="Stud. Mycol.">
        <title>101 Dothideomycetes genomes: a test case for predicting lifestyles and emergence of pathogens.</title>
        <authorList>
            <person name="Haridas S."/>
            <person name="Albert R."/>
            <person name="Binder M."/>
            <person name="Bloem J."/>
            <person name="Labutti K."/>
            <person name="Salamov A."/>
            <person name="Andreopoulos B."/>
            <person name="Baker S."/>
            <person name="Barry K."/>
            <person name="Bills G."/>
            <person name="Bluhm B."/>
            <person name="Cannon C."/>
            <person name="Castanera R."/>
            <person name="Culley D."/>
            <person name="Daum C."/>
            <person name="Ezra D."/>
            <person name="Gonzalez J."/>
            <person name="Henrissat B."/>
            <person name="Kuo A."/>
            <person name="Liang C."/>
            <person name="Lipzen A."/>
            <person name="Lutzoni F."/>
            <person name="Magnuson J."/>
            <person name="Mondo S."/>
            <person name="Nolan M."/>
            <person name="Ohm R."/>
            <person name="Pangilinan J."/>
            <person name="Park H.-J."/>
            <person name="Ramirez L."/>
            <person name="Alfaro M."/>
            <person name="Sun H."/>
            <person name="Tritt A."/>
            <person name="Yoshinaga Y."/>
            <person name="Zwiers L.-H."/>
            <person name="Turgeon B."/>
            <person name="Goodwin S."/>
            <person name="Spatafora J."/>
            <person name="Crous P."/>
            <person name="Grigoriev I."/>
        </authorList>
    </citation>
    <scope>NUCLEOTIDE SEQUENCE</scope>
    <source>
        <strain evidence="3">ATCC 16933</strain>
    </source>
</reference>
<evidence type="ECO:0008006" key="5">
    <source>
        <dbReference type="Google" id="ProtNLM"/>
    </source>
</evidence>
<name>A0A6A6P5V0_9PEZI</name>
<dbReference type="Pfam" id="PF08238">
    <property type="entry name" value="Sel1"/>
    <property type="match status" value="5"/>
</dbReference>
<dbReference type="OrthoDB" id="4095816at2759"/>
<feature type="region of interest" description="Disordered" evidence="2">
    <location>
        <begin position="79"/>
        <end position="177"/>
    </location>
</feature>
<evidence type="ECO:0000256" key="2">
    <source>
        <dbReference type="SAM" id="MobiDB-lite"/>
    </source>
</evidence>
<feature type="compositionally biased region" description="Pro residues" evidence="2">
    <location>
        <begin position="578"/>
        <end position="592"/>
    </location>
</feature>
<dbReference type="EMBL" id="MU001675">
    <property type="protein sequence ID" value="KAF2459371.1"/>
    <property type="molecule type" value="Genomic_DNA"/>
</dbReference>
<dbReference type="PANTHER" id="PTHR46430:SF2">
    <property type="entry name" value="CHITIN SYNTHASE REGULATORY FACTOR 4"/>
    <property type="match status" value="1"/>
</dbReference>
<keyword evidence="4" id="KW-1185">Reference proteome</keyword>
<evidence type="ECO:0000313" key="4">
    <source>
        <dbReference type="Proteomes" id="UP000799766"/>
    </source>
</evidence>
<feature type="compositionally biased region" description="Gly residues" evidence="2">
    <location>
        <begin position="867"/>
        <end position="883"/>
    </location>
</feature>
<feature type="compositionally biased region" description="Low complexity" evidence="2">
    <location>
        <begin position="804"/>
        <end position="814"/>
    </location>
</feature>
<sequence length="967" mass="102541">MSYNRQKNGSQPMLGATFIPGGFDDYYMPAQAPEVVSPAPQSSRIMAHCEVIARRSYRIMADMPENMQEGVARLELEADTGRRDTIPPQTPAKDNTYSSQRQNSFSQAPQNNPYENPPPQHLSNASRYSSYGSSTADTPAQSRTYQQIAQAPDFPHFSPFPKLAHRGPNVPESDDEREAVLENARTPVLNSNDPEMQLAWAQDALTYVDAAMLYEQRISETQPPRPGTPQVEHQLRVDAMNIVQFLADQHHPKAEFMRGMWLEFGKFGLRIDKREAFRCYSRAADKGYARAEYRIGMQYEQSNDPVKALQHYKRGSDAGDSASNYRLGMMTLMGQHGQPQDFGRGIQLIRQAAVNADENAPQGAYVLGMLQARELPQINVPEIFLPFDERAARQNIEKAAFLGFAKAQLKMGAAYELCELGCEFSPALSLHYNALAARQGEAEAEMAISKWFLCGYEGVFQKNEELAFVYAQRAAHAGLATAEFAMGYFYEIGMFVAVDADKALEWYERAARNGNKDAGSRIEGISKQRLLSKKDHESVAINRIRSQYGSKRGGRPDRFKQGAAGGAPALPTITDTPAPEPPAAQTPKPTSPTGPGGIRAPSRNATTTPYPLEDQGPSLTKLPSAGPDRGSSTTPYPLDDRPPPVAGRRPTGGTPGPGPTAGFLNPDLVRPASAAPPATARPTSAFGISPHLLAQQQQQRQGGPIDRPYTSVGDIHGGGRGGPGPPPLRVDVKMDEQQQQQQHARRGGRLQKQQSHPHSAAPMSAGAAPPNREPKLPDIGFAAPLDNKPPPLDPHAYPEGGGPAAAAAAAAAAASGSGKPLPTPATGRDALPSQQKQAAQQGRPQSARPHSPAQRPGSRASSAGRPGSAGGGRPAAAGAGGSPGLKAEGGVAVPGRKPVDGGAALAGAGAGAGGKTQGGGGGKVQPGGAGGAGMPPGKGPQTFDAMGIPQAKRDSECVSAFFSISRA</sequence>
<organism evidence="3 4">
    <name type="scientific">Lineolata rhizophorae</name>
    <dbReference type="NCBI Taxonomy" id="578093"/>
    <lineage>
        <taxon>Eukaryota</taxon>
        <taxon>Fungi</taxon>
        <taxon>Dikarya</taxon>
        <taxon>Ascomycota</taxon>
        <taxon>Pezizomycotina</taxon>
        <taxon>Dothideomycetes</taxon>
        <taxon>Dothideomycetes incertae sedis</taxon>
        <taxon>Lineolatales</taxon>
        <taxon>Lineolataceae</taxon>
        <taxon>Lineolata</taxon>
    </lineage>
</organism>
<feature type="compositionally biased region" description="Low complexity" evidence="2">
    <location>
        <begin position="123"/>
        <end position="134"/>
    </location>
</feature>
<dbReference type="PANTHER" id="PTHR46430">
    <property type="entry name" value="PROTEIN SKT5-RELATED"/>
    <property type="match status" value="1"/>
</dbReference>
<dbReference type="InterPro" id="IPR011990">
    <property type="entry name" value="TPR-like_helical_dom_sf"/>
</dbReference>
<feature type="compositionally biased region" description="Low complexity" evidence="2">
    <location>
        <begin position="756"/>
        <end position="770"/>
    </location>
</feature>
<feature type="region of interest" description="Disordered" evidence="2">
    <location>
        <begin position="543"/>
        <end position="950"/>
    </location>
</feature>
<keyword evidence="1" id="KW-0677">Repeat</keyword>
<feature type="compositionally biased region" description="Low complexity" evidence="2">
    <location>
        <begin position="670"/>
        <end position="685"/>
    </location>
</feature>
<feature type="compositionally biased region" description="Polar residues" evidence="2">
    <location>
        <begin position="92"/>
        <end position="106"/>
    </location>
</feature>
<evidence type="ECO:0000256" key="1">
    <source>
        <dbReference type="ARBA" id="ARBA00022737"/>
    </source>
</evidence>
<dbReference type="SMART" id="SM00671">
    <property type="entry name" value="SEL1"/>
    <property type="match status" value="6"/>
</dbReference>
<proteinExistence type="predicted"/>
<evidence type="ECO:0000313" key="3">
    <source>
        <dbReference type="EMBL" id="KAF2459371.1"/>
    </source>
</evidence>
<dbReference type="Proteomes" id="UP000799766">
    <property type="component" value="Unassembled WGS sequence"/>
</dbReference>
<dbReference type="Gene3D" id="1.25.40.10">
    <property type="entry name" value="Tetratricopeptide repeat domain"/>
    <property type="match status" value="1"/>
</dbReference>
<dbReference type="InterPro" id="IPR051726">
    <property type="entry name" value="Chitin_Synth_Reg"/>
</dbReference>